<reference evidence="5 6" key="1">
    <citation type="journal article" date="2024" name="Commun. Biol.">
        <title>Comparative genomic analysis of thermophilic fungi reveals convergent evolutionary adaptations and gene losses.</title>
        <authorList>
            <person name="Steindorff A.S."/>
            <person name="Aguilar-Pontes M.V."/>
            <person name="Robinson A.J."/>
            <person name="Andreopoulos B."/>
            <person name="LaButti K."/>
            <person name="Kuo A."/>
            <person name="Mondo S."/>
            <person name="Riley R."/>
            <person name="Otillar R."/>
            <person name="Haridas S."/>
            <person name="Lipzen A."/>
            <person name="Grimwood J."/>
            <person name="Schmutz J."/>
            <person name="Clum A."/>
            <person name="Reid I.D."/>
            <person name="Moisan M.C."/>
            <person name="Butler G."/>
            <person name="Nguyen T.T.M."/>
            <person name="Dewar K."/>
            <person name="Conant G."/>
            <person name="Drula E."/>
            <person name="Henrissat B."/>
            <person name="Hansel C."/>
            <person name="Singer S."/>
            <person name="Hutchinson M.I."/>
            <person name="de Vries R.P."/>
            <person name="Natvig D.O."/>
            <person name="Powell A.J."/>
            <person name="Tsang A."/>
            <person name="Grigoriev I.V."/>
        </authorList>
    </citation>
    <scope>NUCLEOTIDE SEQUENCE [LARGE SCALE GENOMIC DNA]</scope>
    <source>
        <strain evidence="5 6">ATCC 22073</strain>
    </source>
</reference>
<keyword evidence="1 3" id="KW-0853">WD repeat</keyword>
<dbReference type="SUPFAM" id="SSF50978">
    <property type="entry name" value="WD40 repeat-like"/>
    <property type="match status" value="1"/>
</dbReference>
<dbReference type="InterPro" id="IPR011047">
    <property type="entry name" value="Quinoprotein_ADH-like_sf"/>
</dbReference>
<dbReference type="InterPro" id="IPR019775">
    <property type="entry name" value="WD40_repeat_CS"/>
</dbReference>
<evidence type="ECO:0000313" key="6">
    <source>
        <dbReference type="Proteomes" id="UP001600064"/>
    </source>
</evidence>
<accession>A0ABR4DII6</accession>
<organism evidence="5 6">
    <name type="scientific">Remersonia thermophila</name>
    <dbReference type="NCBI Taxonomy" id="72144"/>
    <lineage>
        <taxon>Eukaryota</taxon>
        <taxon>Fungi</taxon>
        <taxon>Dikarya</taxon>
        <taxon>Ascomycota</taxon>
        <taxon>Pezizomycotina</taxon>
        <taxon>Sordariomycetes</taxon>
        <taxon>Sordariomycetidae</taxon>
        <taxon>Sordariales</taxon>
        <taxon>Sordariales incertae sedis</taxon>
        <taxon>Remersonia</taxon>
    </lineage>
</organism>
<feature type="repeat" description="WD" evidence="3">
    <location>
        <begin position="925"/>
        <end position="966"/>
    </location>
</feature>
<dbReference type="InterPro" id="IPR027417">
    <property type="entry name" value="P-loop_NTPase"/>
</dbReference>
<comment type="caution">
    <text evidence="5">The sequence shown here is derived from an EMBL/GenBank/DDBJ whole genome shotgun (WGS) entry which is preliminary data.</text>
</comment>
<dbReference type="Pfam" id="PF00400">
    <property type="entry name" value="WD40"/>
    <property type="match status" value="9"/>
</dbReference>
<dbReference type="Gene3D" id="3.40.50.300">
    <property type="entry name" value="P-loop containing nucleotide triphosphate hydrolases"/>
    <property type="match status" value="1"/>
</dbReference>
<evidence type="ECO:0000256" key="2">
    <source>
        <dbReference type="ARBA" id="ARBA00022737"/>
    </source>
</evidence>
<gene>
    <name evidence="5" type="ORF">VTJ83DRAFT_2341</name>
</gene>
<sequence>MHMMRLVEQGLARISGASKITSGVGDVADFVLSLKGIIDLAIQGVPQAALPWAGVCVGLQMLQNPAKATASNLTGIAYVISRMRWYCALAEHLLSKENVAAEDFETVLDQMENGITELYKALLQYQMKSVCSYYRHQGLVFLRNLFIPEEWDGDLKRVTDAETIVRNNATQFFQEQTRSSLKDLVSHAEGLEKLLGDIRQDLRGFILSQKDASRDQIETECRRDLRVVDPQHDMERIEKIKDELFDDAYDWILRTNEYAEFTNWDLDYPPRRLLWIKGHAGTGKTMLMIGLIRQLSHQPAALSPGLSFFFCQGTDAALNNATAVLRSLIWLLLLQQPRLMCHLLQKYKESGANLFKDKNAFFALSEALRNMLKDPQLSPVYLAVDALDECMQGRPDLIDLISTSLTLSPHVKWLISSRPEVDLAATLRDWDPNCLVELDTQRLEAPVNAYIDHKLTILNRTKGYSNSVFAQLAHEVRKRAENTFLWVALAFKVPEAVSKAHAVKVIQEMPPGLSELYNHMMARIEERHSLELQDCKTVLAVTSLAFRPLSILELSVLAGLDLEAAESAVKMCGSFFTITKGTVNLIHQSAQDYLEKNYHRLQPAGPAPTHREIIERSIDEMSARLRRNMYNLDVDSFLPENMTPPDPDPLARIRYSCIFWADHLCSVPSNLHPELLVEWMNDTGKVFGFLNKYLLRWLESLSLIGQLSTGLFTIRKILDVAQSQPNISPCLLELLKDAEKFVFSHRSIMERCPLQIYGSALVFSPTMSETRTRHWKERLPCIEMATGMKDRWDAHRQTLEGHSSGVFAIAFSPDGHTLVSGSEETTIRLWDTATGIYQQTLEGHSAAVTAIAFSPDGKILASASKDTTIRLWDIATGTHQQTLEGHSAAVTAIAFSPDGKILASASKDTTIRLWDIATGTHQQTLEGHSNIITAIAFLPDGKVLALGSEDTTIRLWDTATGIHQQTLEGHSSFITGIAFSPDGKILASGSWDKTIRLWDTATSIYQQTFERYSCQIDIIIISPDGNIVVSASDNQIRLWDTATGIYRQTLENNRWINVVVFSPDGNTLASASNDQIRLWDTATGAYWQTLEHRCRINIVAFSPDGNTLASASDDQIQLWDTATSICRQTLEHSRWISVVAFSSDGNTLVSASDNRIRLWDTATGACRQTLEYGARIKAVKFSRDGRHLETDRGLLSISSGASGGSGDQEPASGLLFVEEEWVTRDGKRLLWLPAEYRATRVAVRGNTVVLAHRLGRVTFFRFSFD</sequence>
<dbReference type="PROSITE" id="PS50294">
    <property type="entry name" value="WD_REPEATS_REGION"/>
    <property type="match status" value="5"/>
</dbReference>
<dbReference type="InterPro" id="IPR031359">
    <property type="entry name" value="NACHT_N"/>
</dbReference>
<protein>
    <recommendedName>
        <fullName evidence="4">NACHT domain-containing protein</fullName>
    </recommendedName>
</protein>
<dbReference type="Pfam" id="PF17100">
    <property type="entry name" value="NACHT_N"/>
    <property type="match status" value="1"/>
</dbReference>
<dbReference type="InterPro" id="IPR020472">
    <property type="entry name" value="WD40_PAC1"/>
</dbReference>
<dbReference type="InterPro" id="IPR056884">
    <property type="entry name" value="NPHP3-like_N"/>
</dbReference>
<dbReference type="Proteomes" id="UP001600064">
    <property type="component" value="Unassembled WGS sequence"/>
</dbReference>
<dbReference type="InterPro" id="IPR036322">
    <property type="entry name" value="WD40_repeat_dom_sf"/>
</dbReference>
<feature type="repeat" description="WD" evidence="3">
    <location>
        <begin position="841"/>
        <end position="882"/>
    </location>
</feature>
<feature type="repeat" description="WD" evidence="3">
    <location>
        <begin position="1089"/>
        <end position="1129"/>
    </location>
</feature>
<dbReference type="EMBL" id="JAZGUE010000002">
    <property type="protein sequence ID" value="KAL2270157.1"/>
    <property type="molecule type" value="Genomic_DNA"/>
</dbReference>
<feature type="repeat" description="WD" evidence="3">
    <location>
        <begin position="967"/>
        <end position="1008"/>
    </location>
</feature>
<dbReference type="InterPro" id="IPR007111">
    <property type="entry name" value="NACHT_NTPase"/>
</dbReference>
<dbReference type="InterPro" id="IPR015943">
    <property type="entry name" value="WD40/YVTN_repeat-like_dom_sf"/>
</dbReference>
<dbReference type="SUPFAM" id="SSF52540">
    <property type="entry name" value="P-loop containing nucleoside triphosphate hydrolases"/>
    <property type="match status" value="1"/>
</dbReference>
<dbReference type="Gene3D" id="2.130.10.10">
    <property type="entry name" value="YVTN repeat-like/Quinoprotein amine dehydrogenase"/>
    <property type="match status" value="4"/>
</dbReference>
<dbReference type="PANTHER" id="PTHR19879:SF9">
    <property type="entry name" value="TRANSCRIPTION INITIATION FACTOR TFIID SUBUNIT 5"/>
    <property type="match status" value="1"/>
</dbReference>
<dbReference type="PROSITE" id="PS50082">
    <property type="entry name" value="WD_REPEATS_2"/>
    <property type="match status" value="7"/>
</dbReference>
<feature type="domain" description="NACHT" evidence="4">
    <location>
        <begin position="272"/>
        <end position="419"/>
    </location>
</feature>
<dbReference type="GeneID" id="98123245"/>
<dbReference type="InterPro" id="IPR001680">
    <property type="entry name" value="WD40_rpt"/>
</dbReference>
<proteinExistence type="predicted"/>
<dbReference type="SUPFAM" id="SSF50998">
    <property type="entry name" value="Quinoprotein alcohol dehydrogenase-like"/>
    <property type="match status" value="1"/>
</dbReference>
<feature type="repeat" description="WD" evidence="3">
    <location>
        <begin position="1129"/>
        <end position="1169"/>
    </location>
</feature>
<evidence type="ECO:0000256" key="1">
    <source>
        <dbReference type="ARBA" id="ARBA00022574"/>
    </source>
</evidence>
<evidence type="ECO:0000256" key="3">
    <source>
        <dbReference type="PROSITE-ProRule" id="PRU00221"/>
    </source>
</evidence>
<dbReference type="PROSITE" id="PS00678">
    <property type="entry name" value="WD_REPEATS_1"/>
    <property type="match status" value="3"/>
</dbReference>
<name>A0ABR4DII6_9PEZI</name>
<dbReference type="PANTHER" id="PTHR19879">
    <property type="entry name" value="TRANSCRIPTION INITIATION FACTOR TFIID"/>
    <property type="match status" value="1"/>
</dbReference>
<keyword evidence="6" id="KW-1185">Reference proteome</keyword>
<evidence type="ECO:0000313" key="5">
    <source>
        <dbReference type="EMBL" id="KAL2270157.1"/>
    </source>
</evidence>
<feature type="repeat" description="WD" evidence="3">
    <location>
        <begin position="799"/>
        <end position="840"/>
    </location>
</feature>
<dbReference type="CDD" id="cd00200">
    <property type="entry name" value="WD40"/>
    <property type="match status" value="1"/>
</dbReference>
<evidence type="ECO:0000259" key="4">
    <source>
        <dbReference type="PROSITE" id="PS50837"/>
    </source>
</evidence>
<dbReference type="PROSITE" id="PS50837">
    <property type="entry name" value="NACHT"/>
    <property type="match status" value="1"/>
</dbReference>
<dbReference type="RefSeq" id="XP_070868881.1">
    <property type="nucleotide sequence ID" value="XM_071008601.1"/>
</dbReference>
<keyword evidence="2" id="KW-0677">Repeat</keyword>
<dbReference type="Pfam" id="PF24883">
    <property type="entry name" value="NPHP3_N"/>
    <property type="match status" value="1"/>
</dbReference>
<feature type="repeat" description="WD" evidence="3">
    <location>
        <begin position="883"/>
        <end position="924"/>
    </location>
</feature>
<dbReference type="SMART" id="SM00320">
    <property type="entry name" value="WD40"/>
    <property type="match status" value="9"/>
</dbReference>
<dbReference type="PRINTS" id="PR00320">
    <property type="entry name" value="GPROTEINBRPT"/>
</dbReference>